<reference evidence="1" key="1">
    <citation type="journal article" date="2017" name="Nature">
        <title>The sunflower genome provides insights into oil metabolism, flowering and Asterid evolution.</title>
        <authorList>
            <person name="Badouin H."/>
            <person name="Gouzy J."/>
            <person name="Grassa C.J."/>
            <person name="Murat F."/>
            <person name="Staton S.E."/>
            <person name="Cottret L."/>
            <person name="Lelandais-Briere C."/>
            <person name="Owens G.L."/>
            <person name="Carrere S."/>
            <person name="Mayjonade B."/>
            <person name="Legrand L."/>
            <person name="Gill N."/>
            <person name="Kane N.C."/>
            <person name="Bowers J.E."/>
            <person name="Hubner S."/>
            <person name="Bellec A."/>
            <person name="Berard A."/>
            <person name="Berges H."/>
            <person name="Blanchet N."/>
            <person name="Boniface M.C."/>
            <person name="Brunel D."/>
            <person name="Catrice O."/>
            <person name="Chaidir N."/>
            <person name="Claudel C."/>
            <person name="Donnadieu C."/>
            <person name="Faraut T."/>
            <person name="Fievet G."/>
            <person name="Helmstetter N."/>
            <person name="King M."/>
            <person name="Knapp S.J."/>
            <person name="Lai Z."/>
            <person name="Le Paslier M.C."/>
            <person name="Lippi Y."/>
            <person name="Lorenzon L."/>
            <person name="Mandel J.R."/>
            <person name="Marage G."/>
            <person name="Marchand G."/>
            <person name="Marquand E."/>
            <person name="Bret-Mestries E."/>
            <person name="Morien E."/>
            <person name="Nambeesan S."/>
            <person name="Nguyen T."/>
            <person name="Pegot-Espagnet P."/>
            <person name="Pouilly N."/>
            <person name="Raftis F."/>
            <person name="Sallet E."/>
            <person name="Schiex T."/>
            <person name="Thomas J."/>
            <person name="Vandecasteele C."/>
            <person name="Vares D."/>
            <person name="Vear F."/>
            <person name="Vautrin S."/>
            <person name="Crespi M."/>
            <person name="Mangin B."/>
            <person name="Burke J.M."/>
            <person name="Salse J."/>
            <person name="Munos S."/>
            <person name="Vincourt P."/>
            <person name="Rieseberg L.H."/>
            <person name="Langlade N.B."/>
        </authorList>
    </citation>
    <scope>NUCLEOTIDE SEQUENCE</scope>
    <source>
        <tissue evidence="1">Leaves</tissue>
    </source>
</reference>
<dbReference type="EMBL" id="MNCJ02000328">
    <property type="protein sequence ID" value="KAF5771830.1"/>
    <property type="molecule type" value="Genomic_DNA"/>
</dbReference>
<sequence length="85" mass="9576">MRFCNPLQHDQACCIDDSCPWCMAHCGVGCSDCTWGDSPCIHHDFDHQTTADWGSCDRPSFSAETEFALKLNPCLKFHPISVYPH</sequence>
<dbReference type="AlphaFoldDB" id="A0A9K3EEX9"/>
<evidence type="ECO:0000313" key="1">
    <source>
        <dbReference type="EMBL" id="KAF5771830.1"/>
    </source>
</evidence>
<name>A0A9K3EEX9_HELAN</name>
<proteinExistence type="predicted"/>
<comment type="caution">
    <text evidence="1">The sequence shown here is derived from an EMBL/GenBank/DDBJ whole genome shotgun (WGS) entry which is preliminary data.</text>
</comment>
<reference evidence="1" key="2">
    <citation type="submission" date="2020-06" db="EMBL/GenBank/DDBJ databases">
        <title>Helianthus annuus Genome sequencing and assembly Release 2.</title>
        <authorList>
            <person name="Gouzy J."/>
            <person name="Langlade N."/>
            <person name="Munos S."/>
        </authorList>
    </citation>
    <scope>NUCLEOTIDE SEQUENCE</scope>
    <source>
        <tissue evidence="1">Leaves</tissue>
    </source>
</reference>
<organism evidence="1 2">
    <name type="scientific">Helianthus annuus</name>
    <name type="common">Common sunflower</name>
    <dbReference type="NCBI Taxonomy" id="4232"/>
    <lineage>
        <taxon>Eukaryota</taxon>
        <taxon>Viridiplantae</taxon>
        <taxon>Streptophyta</taxon>
        <taxon>Embryophyta</taxon>
        <taxon>Tracheophyta</taxon>
        <taxon>Spermatophyta</taxon>
        <taxon>Magnoliopsida</taxon>
        <taxon>eudicotyledons</taxon>
        <taxon>Gunneridae</taxon>
        <taxon>Pentapetalae</taxon>
        <taxon>asterids</taxon>
        <taxon>campanulids</taxon>
        <taxon>Asterales</taxon>
        <taxon>Asteraceae</taxon>
        <taxon>Asteroideae</taxon>
        <taxon>Heliantheae alliance</taxon>
        <taxon>Heliantheae</taxon>
        <taxon>Helianthus</taxon>
    </lineage>
</organism>
<evidence type="ECO:0000313" key="2">
    <source>
        <dbReference type="Proteomes" id="UP000215914"/>
    </source>
</evidence>
<protein>
    <submittedName>
        <fullName evidence="1">Uncharacterized protein</fullName>
    </submittedName>
</protein>
<dbReference type="Gramene" id="mRNA:HanXRQr2_Chr13g0569481">
    <property type="protein sequence ID" value="CDS:HanXRQr2_Chr13g0569481.1"/>
    <property type="gene ID" value="HanXRQr2_Chr13g0569481"/>
</dbReference>
<dbReference type="Proteomes" id="UP000215914">
    <property type="component" value="Unassembled WGS sequence"/>
</dbReference>
<keyword evidence="2" id="KW-1185">Reference proteome</keyword>
<accession>A0A9K3EEX9</accession>
<gene>
    <name evidence="1" type="ORF">HanXRQr2_Chr13g0569481</name>
</gene>